<dbReference type="GO" id="GO:0046872">
    <property type="term" value="F:metal ion binding"/>
    <property type="evidence" value="ECO:0007669"/>
    <property type="project" value="UniProtKB-KW"/>
</dbReference>
<feature type="domain" description="JmjC" evidence="4">
    <location>
        <begin position="108"/>
        <end position="248"/>
    </location>
</feature>
<dbReference type="RefSeq" id="WP_068254731.1">
    <property type="nucleotide sequence ID" value="NZ_CP015515.1"/>
</dbReference>
<evidence type="ECO:0000256" key="1">
    <source>
        <dbReference type="ARBA" id="ARBA00001954"/>
    </source>
</evidence>
<sequence length="301" mass="33156">MSASKALTTETAATLSDIVGDVDSFFKEKWGRQPIIWRAPSNIEALLTEDEIWEEVDKGFLHRPYFTMFNEGIRSAMTDITRPKKVVGKDLPGFINPEQIRADFRAGGTFKLNQAEHWHPRIRTLVKAMETHFDGGLEAFVFLSPPDKTAIQAHTDGAHVLVLQLAGKKDWVVGKLHENSTSASTLHEGEIDPTYRVEATLTAGDVLYMPHGAPHYATARDGNSIHLAITIEEPSAIDLAQVVLAEFLAEESSLDDQEGLRLESLASRIEGLRRRLGESLGSSASSHVAAAASTLRKLHRI</sequence>
<dbReference type="PANTHER" id="PTHR13096">
    <property type="entry name" value="MINA53 MYC INDUCED NUCLEAR ANTIGEN"/>
    <property type="match status" value="1"/>
</dbReference>
<gene>
    <name evidence="5" type="ORF">A6122_2072</name>
</gene>
<evidence type="ECO:0000313" key="5">
    <source>
        <dbReference type="EMBL" id="AND17196.1"/>
    </source>
</evidence>
<dbReference type="Proteomes" id="UP000077071">
    <property type="component" value="Chromosome"/>
</dbReference>
<dbReference type="PATRIC" id="fig|33888.3.peg.2295"/>
<evidence type="ECO:0000313" key="6">
    <source>
        <dbReference type="Proteomes" id="UP000077071"/>
    </source>
</evidence>
<reference evidence="5 6" key="1">
    <citation type="submission" date="2016-05" db="EMBL/GenBank/DDBJ databases">
        <title>Complete genome sequence of Rathayibacter tritici NCPPB 1953.</title>
        <authorList>
            <person name="Park J."/>
            <person name="Lee H.-H."/>
            <person name="Lee S.-W."/>
            <person name="Seo Y.-S."/>
        </authorList>
    </citation>
    <scope>NUCLEOTIDE SEQUENCE [LARGE SCALE GENOMIC DNA]</scope>
    <source>
        <strain evidence="5 6">NCPPB 1953</strain>
    </source>
</reference>
<dbReference type="EMBL" id="CP015515">
    <property type="protein sequence ID" value="AND17196.1"/>
    <property type="molecule type" value="Genomic_DNA"/>
</dbReference>
<proteinExistence type="predicted"/>
<dbReference type="AlphaFoldDB" id="A0A160KTQ7"/>
<dbReference type="Gene3D" id="2.60.120.650">
    <property type="entry name" value="Cupin"/>
    <property type="match status" value="1"/>
</dbReference>
<accession>A0A160KTQ7</accession>
<name>A0A160KTQ7_9MICO</name>
<dbReference type="STRING" id="33888.A6122_2072"/>
<dbReference type="OrthoDB" id="9764016at2"/>
<dbReference type="KEGG" id="rtn:A6122_2072"/>
<keyword evidence="2" id="KW-0479">Metal-binding</keyword>
<dbReference type="InterPro" id="IPR039994">
    <property type="entry name" value="NO66-like"/>
</dbReference>
<dbReference type="PROSITE" id="PS51184">
    <property type="entry name" value="JMJC"/>
    <property type="match status" value="1"/>
</dbReference>
<organism evidence="5 6">
    <name type="scientific">Rathayibacter tritici</name>
    <dbReference type="NCBI Taxonomy" id="33888"/>
    <lineage>
        <taxon>Bacteria</taxon>
        <taxon>Bacillati</taxon>
        <taxon>Actinomycetota</taxon>
        <taxon>Actinomycetes</taxon>
        <taxon>Micrococcales</taxon>
        <taxon>Microbacteriaceae</taxon>
        <taxon>Rathayibacter</taxon>
    </lineage>
</organism>
<evidence type="ECO:0000256" key="2">
    <source>
        <dbReference type="ARBA" id="ARBA00022723"/>
    </source>
</evidence>
<dbReference type="PANTHER" id="PTHR13096:SF8">
    <property type="entry name" value="RIBOSOMAL OXYGENASE 1"/>
    <property type="match status" value="1"/>
</dbReference>
<evidence type="ECO:0000259" key="4">
    <source>
        <dbReference type="PROSITE" id="PS51184"/>
    </source>
</evidence>
<protein>
    <recommendedName>
        <fullName evidence="4">JmjC domain-containing protein</fullName>
    </recommendedName>
</protein>
<dbReference type="SUPFAM" id="SSF51197">
    <property type="entry name" value="Clavaminate synthase-like"/>
    <property type="match status" value="1"/>
</dbReference>
<comment type="cofactor">
    <cofactor evidence="1">
        <name>Fe(2+)</name>
        <dbReference type="ChEBI" id="CHEBI:29033"/>
    </cofactor>
</comment>
<keyword evidence="3" id="KW-0408">Iron</keyword>
<dbReference type="Pfam" id="PF08007">
    <property type="entry name" value="JmjC_2"/>
    <property type="match status" value="1"/>
</dbReference>
<dbReference type="InterPro" id="IPR003347">
    <property type="entry name" value="JmjC_dom"/>
</dbReference>
<evidence type="ECO:0000256" key="3">
    <source>
        <dbReference type="ARBA" id="ARBA00023004"/>
    </source>
</evidence>
<keyword evidence="6" id="KW-1185">Reference proteome</keyword>